<comment type="caution">
    <text evidence="2">The sequence shown here is derived from an EMBL/GenBank/DDBJ whole genome shotgun (WGS) entry which is preliminary data.</text>
</comment>
<dbReference type="EMBL" id="JANBUW010002015">
    <property type="protein sequence ID" value="KAJ2841851.1"/>
    <property type="molecule type" value="Genomic_DNA"/>
</dbReference>
<dbReference type="AlphaFoldDB" id="A0A9W8I6D9"/>
<dbReference type="GO" id="GO:0061630">
    <property type="term" value="F:ubiquitin protein ligase activity"/>
    <property type="evidence" value="ECO:0007669"/>
    <property type="project" value="UniProtKB-EC"/>
</dbReference>
<name>A0A9W8I6D9_9FUNG</name>
<sequence>MAISISSMMVHNEPTSLPIIQEARLPETLLENLERHIPYNSDVIMNIPGALGAFCLNDAGMEQVRKSSIISNVLKVFSDVNFIRILQEGDVTGSFGASLDEFMRHFPAVKEPIMDQIILMLRGVLEMGQLDSPIVRVNPGNTFLLRTAAEEEIKPYYDDFYGMMLESVTTFLEGLLEQRAHSTMFIDRGGWDLITQAISSPLLPFNFVKSRTFESLHGLSSTLLDTAPERVFKALFKVASNNLNASATAEQTWCGAKYLELAKAADLTDAEYQAANKELHY</sequence>
<keyword evidence="3" id="KW-1185">Reference proteome</keyword>
<keyword evidence="2" id="KW-0808">Transferase</keyword>
<organism evidence="2 3">
    <name type="scientific">Coemansia brasiliensis</name>
    <dbReference type="NCBI Taxonomy" id="2650707"/>
    <lineage>
        <taxon>Eukaryota</taxon>
        <taxon>Fungi</taxon>
        <taxon>Fungi incertae sedis</taxon>
        <taxon>Zoopagomycota</taxon>
        <taxon>Kickxellomycotina</taxon>
        <taxon>Kickxellomycetes</taxon>
        <taxon>Kickxellales</taxon>
        <taxon>Kickxellaceae</taxon>
        <taxon>Coemansia</taxon>
    </lineage>
</organism>
<dbReference type="OrthoDB" id="8068875at2759"/>
<dbReference type="EC" id="2.3.2.26" evidence="2"/>
<protein>
    <submittedName>
        <fullName evidence="2">E3 ubiquitin-protein ligase tom1</fullName>
        <ecNumber evidence="2">2.3.2.26</ecNumber>
    </submittedName>
</protein>
<reference evidence="2" key="1">
    <citation type="submission" date="2022-07" db="EMBL/GenBank/DDBJ databases">
        <title>Phylogenomic reconstructions and comparative analyses of Kickxellomycotina fungi.</title>
        <authorList>
            <person name="Reynolds N.K."/>
            <person name="Stajich J.E."/>
            <person name="Barry K."/>
            <person name="Grigoriev I.V."/>
            <person name="Crous P."/>
            <person name="Smith M.E."/>
        </authorList>
    </citation>
    <scope>NUCLEOTIDE SEQUENCE</scope>
    <source>
        <strain evidence="2">NRRL 1566</strain>
    </source>
</reference>
<dbReference type="Pfam" id="PF06025">
    <property type="entry name" value="DUF913"/>
    <property type="match status" value="1"/>
</dbReference>
<feature type="domain" description="DUF913" evidence="1">
    <location>
        <begin position="1"/>
        <end position="129"/>
    </location>
</feature>
<gene>
    <name evidence="2" type="primary">TOM1_6</name>
    <name evidence="2" type="ORF">IWW36_006118</name>
</gene>
<evidence type="ECO:0000313" key="3">
    <source>
        <dbReference type="Proteomes" id="UP001139887"/>
    </source>
</evidence>
<dbReference type="Proteomes" id="UP001139887">
    <property type="component" value="Unassembled WGS sequence"/>
</dbReference>
<proteinExistence type="predicted"/>
<evidence type="ECO:0000259" key="1">
    <source>
        <dbReference type="Pfam" id="PF06025"/>
    </source>
</evidence>
<evidence type="ECO:0000313" key="2">
    <source>
        <dbReference type="EMBL" id="KAJ2841851.1"/>
    </source>
</evidence>
<feature type="non-terminal residue" evidence="2">
    <location>
        <position position="281"/>
    </location>
</feature>
<accession>A0A9W8I6D9</accession>
<dbReference type="InterPro" id="IPR010314">
    <property type="entry name" value="E3_Ub_ligase_DUF913"/>
</dbReference>
<keyword evidence="2" id="KW-0012">Acyltransferase</keyword>